<reference evidence="1" key="1">
    <citation type="submission" date="2023-08" db="EMBL/GenBank/DDBJ databases">
        <authorList>
            <person name="Audoor S."/>
            <person name="Bilcke G."/>
        </authorList>
    </citation>
    <scope>NUCLEOTIDE SEQUENCE</scope>
</reference>
<sequence length="176" mass="20180">MVARSQQELFNSSFTKIEFEGDLKQSGAEPPTVFESVCFTKKFKSVCFAKHDEVFEIPHMNDLSDEEIDAVWMSDTDFKSIRKECRKVILAIERGCFKSLAGVELRGLEHHLFSQRKQKDAIREILYSTVEKLQSFQDETKTDVSDMMAEMCQKVSTRSGMMAQQMALGDEVETKL</sequence>
<protein>
    <submittedName>
        <fullName evidence="1">Uncharacterized protein</fullName>
    </submittedName>
</protein>
<dbReference type="AlphaFoldDB" id="A0AAD2JH42"/>
<dbReference type="Proteomes" id="UP001295423">
    <property type="component" value="Unassembled WGS sequence"/>
</dbReference>
<comment type="caution">
    <text evidence="1">The sequence shown here is derived from an EMBL/GenBank/DDBJ whole genome shotgun (WGS) entry which is preliminary data.</text>
</comment>
<name>A0AAD2JH42_9STRA</name>
<evidence type="ECO:0000313" key="2">
    <source>
        <dbReference type="Proteomes" id="UP001295423"/>
    </source>
</evidence>
<organism evidence="1 2">
    <name type="scientific">Cylindrotheca closterium</name>
    <dbReference type="NCBI Taxonomy" id="2856"/>
    <lineage>
        <taxon>Eukaryota</taxon>
        <taxon>Sar</taxon>
        <taxon>Stramenopiles</taxon>
        <taxon>Ochrophyta</taxon>
        <taxon>Bacillariophyta</taxon>
        <taxon>Bacillariophyceae</taxon>
        <taxon>Bacillariophycidae</taxon>
        <taxon>Bacillariales</taxon>
        <taxon>Bacillariaceae</taxon>
        <taxon>Cylindrotheca</taxon>
    </lineage>
</organism>
<dbReference type="EMBL" id="CAKOGP040001758">
    <property type="protein sequence ID" value="CAJ1949163.1"/>
    <property type="molecule type" value="Genomic_DNA"/>
</dbReference>
<evidence type="ECO:0000313" key="1">
    <source>
        <dbReference type="EMBL" id="CAJ1949163.1"/>
    </source>
</evidence>
<proteinExistence type="predicted"/>
<gene>
    <name evidence="1" type="ORF">CYCCA115_LOCUS11957</name>
</gene>
<accession>A0AAD2JH42</accession>
<keyword evidence="2" id="KW-1185">Reference proteome</keyword>